<keyword evidence="3" id="KW-1185">Reference proteome</keyword>
<dbReference type="HOGENOM" id="CLU_2988832_0_0_3"/>
<dbReference type="AlphaFoldDB" id="B4VMJ5"/>
<sequence>MADRTTTKNKNTQAETQQALARRNQNVTALDVQPLPNNRPIAANATESSDELMGYLD</sequence>
<accession>B4VMJ5</accession>
<feature type="compositionally biased region" description="Polar residues" evidence="1">
    <location>
        <begin position="8"/>
        <end position="28"/>
    </location>
</feature>
<protein>
    <submittedName>
        <fullName evidence="2">Uncharacterized protein</fullName>
    </submittedName>
</protein>
<dbReference type="Proteomes" id="UP000003835">
    <property type="component" value="Unassembled WGS sequence"/>
</dbReference>
<dbReference type="EMBL" id="DS989845">
    <property type="protein sequence ID" value="EDX76802.1"/>
    <property type="molecule type" value="Genomic_DNA"/>
</dbReference>
<evidence type="ECO:0000256" key="1">
    <source>
        <dbReference type="SAM" id="MobiDB-lite"/>
    </source>
</evidence>
<evidence type="ECO:0000313" key="2">
    <source>
        <dbReference type="EMBL" id="EDX76802.1"/>
    </source>
</evidence>
<feature type="region of interest" description="Disordered" evidence="1">
    <location>
        <begin position="1"/>
        <end position="57"/>
    </location>
</feature>
<evidence type="ECO:0000313" key="3">
    <source>
        <dbReference type="Proteomes" id="UP000003835"/>
    </source>
</evidence>
<gene>
    <name evidence="2" type="ORF">MC7420_1805</name>
</gene>
<reference evidence="2 3" key="1">
    <citation type="submission" date="2008-07" db="EMBL/GenBank/DDBJ databases">
        <authorList>
            <person name="Tandeau de Marsac N."/>
            <person name="Ferriera S."/>
            <person name="Johnson J."/>
            <person name="Kravitz S."/>
            <person name="Beeson K."/>
            <person name="Sutton G."/>
            <person name="Rogers Y.-H."/>
            <person name="Friedman R."/>
            <person name="Frazier M."/>
            <person name="Venter J.C."/>
        </authorList>
    </citation>
    <scope>NUCLEOTIDE SEQUENCE [LARGE SCALE GENOMIC DNA]</scope>
    <source>
        <strain evidence="2 3">PCC 7420</strain>
    </source>
</reference>
<name>B4VMJ5_9CYAN</name>
<organism evidence="2 3">
    <name type="scientific">Coleofasciculus chthonoplastes PCC 7420</name>
    <dbReference type="NCBI Taxonomy" id="118168"/>
    <lineage>
        <taxon>Bacteria</taxon>
        <taxon>Bacillati</taxon>
        <taxon>Cyanobacteriota</taxon>
        <taxon>Cyanophyceae</taxon>
        <taxon>Coleofasciculales</taxon>
        <taxon>Coleofasciculaceae</taxon>
        <taxon>Coleofasciculus</taxon>
    </lineage>
</organism>
<dbReference type="RefSeq" id="WP_006099760.1">
    <property type="nucleotide sequence ID" value="NZ_DS989845.1"/>
</dbReference>
<proteinExistence type="predicted"/>
<dbReference type="STRING" id="118168.MC7420_1805"/>